<dbReference type="InterPro" id="IPR039601">
    <property type="entry name" value="Rrn5"/>
</dbReference>
<feature type="region of interest" description="Disordered" evidence="1">
    <location>
        <begin position="377"/>
        <end position="474"/>
    </location>
</feature>
<evidence type="ECO:0008006" key="4">
    <source>
        <dbReference type="Google" id="ProtNLM"/>
    </source>
</evidence>
<dbReference type="InterPro" id="IPR001005">
    <property type="entry name" value="SANT/Myb"/>
</dbReference>
<protein>
    <recommendedName>
        <fullName evidence="4">Myb-like domain-containing protein</fullName>
    </recommendedName>
</protein>
<dbReference type="GO" id="GO:0042790">
    <property type="term" value="P:nucleolar large rRNA transcription by RNA polymerase I"/>
    <property type="evidence" value="ECO:0007669"/>
    <property type="project" value="InterPro"/>
</dbReference>
<feature type="compositionally biased region" description="Basic and acidic residues" evidence="1">
    <location>
        <begin position="423"/>
        <end position="437"/>
    </location>
</feature>
<dbReference type="InterPro" id="IPR009057">
    <property type="entry name" value="Homeodomain-like_sf"/>
</dbReference>
<name>A0A6A6NX71_9PEZI</name>
<feature type="region of interest" description="Disordered" evidence="1">
    <location>
        <begin position="547"/>
        <end position="662"/>
    </location>
</feature>
<gene>
    <name evidence="2" type="ORF">BDY21DRAFT_347908</name>
</gene>
<organism evidence="2 3">
    <name type="scientific">Lineolata rhizophorae</name>
    <dbReference type="NCBI Taxonomy" id="578093"/>
    <lineage>
        <taxon>Eukaryota</taxon>
        <taxon>Fungi</taxon>
        <taxon>Dikarya</taxon>
        <taxon>Ascomycota</taxon>
        <taxon>Pezizomycotina</taxon>
        <taxon>Dothideomycetes</taxon>
        <taxon>Dothideomycetes incertae sedis</taxon>
        <taxon>Lineolatales</taxon>
        <taxon>Lineolataceae</taxon>
        <taxon>Lineolata</taxon>
    </lineage>
</organism>
<feature type="compositionally biased region" description="Basic and acidic residues" evidence="1">
    <location>
        <begin position="453"/>
        <end position="474"/>
    </location>
</feature>
<feature type="compositionally biased region" description="Basic residues" evidence="1">
    <location>
        <begin position="25"/>
        <end position="36"/>
    </location>
</feature>
<dbReference type="AlphaFoldDB" id="A0A6A6NX71"/>
<dbReference type="Gene3D" id="1.10.10.60">
    <property type="entry name" value="Homeodomain-like"/>
    <property type="match status" value="1"/>
</dbReference>
<evidence type="ECO:0000313" key="3">
    <source>
        <dbReference type="Proteomes" id="UP000799766"/>
    </source>
</evidence>
<dbReference type="PANTHER" id="PTHR28079:SF1">
    <property type="entry name" value="RNA POLYMERASE I-SPECIFIC TRANSCRIPTION INITIATION FACTOR RRN5"/>
    <property type="match status" value="1"/>
</dbReference>
<dbReference type="GO" id="GO:0001181">
    <property type="term" value="F:RNA polymerase I general transcription initiation factor activity"/>
    <property type="evidence" value="ECO:0007669"/>
    <property type="project" value="TreeGrafter"/>
</dbReference>
<proteinExistence type="predicted"/>
<feature type="compositionally biased region" description="Pro residues" evidence="1">
    <location>
        <begin position="381"/>
        <end position="390"/>
    </location>
</feature>
<reference evidence="2" key="1">
    <citation type="journal article" date="2020" name="Stud. Mycol.">
        <title>101 Dothideomycetes genomes: a test case for predicting lifestyles and emergence of pathogens.</title>
        <authorList>
            <person name="Haridas S."/>
            <person name="Albert R."/>
            <person name="Binder M."/>
            <person name="Bloem J."/>
            <person name="Labutti K."/>
            <person name="Salamov A."/>
            <person name="Andreopoulos B."/>
            <person name="Baker S."/>
            <person name="Barry K."/>
            <person name="Bills G."/>
            <person name="Bluhm B."/>
            <person name="Cannon C."/>
            <person name="Castanera R."/>
            <person name="Culley D."/>
            <person name="Daum C."/>
            <person name="Ezra D."/>
            <person name="Gonzalez J."/>
            <person name="Henrissat B."/>
            <person name="Kuo A."/>
            <person name="Liang C."/>
            <person name="Lipzen A."/>
            <person name="Lutzoni F."/>
            <person name="Magnuson J."/>
            <person name="Mondo S."/>
            <person name="Nolan M."/>
            <person name="Ohm R."/>
            <person name="Pangilinan J."/>
            <person name="Park H.-J."/>
            <person name="Ramirez L."/>
            <person name="Alfaro M."/>
            <person name="Sun H."/>
            <person name="Tritt A."/>
            <person name="Yoshinaga Y."/>
            <person name="Zwiers L.-H."/>
            <person name="Turgeon B."/>
            <person name="Goodwin S."/>
            <person name="Spatafora J."/>
            <person name="Crous P."/>
            <person name="Grigoriev I."/>
        </authorList>
    </citation>
    <scope>NUCLEOTIDE SEQUENCE</scope>
    <source>
        <strain evidence="2">ATCC 16933</strain>
    </source>
</reference>
<feature type="compositionally biased region" description="Low complexity" evidence="1">
    <location>
        <begin position="587"/>
        <end position="599"/>
    </location>
</feature>
<accession>A0A6A6NX71</accession>
<dbReference type="GO" id="GO:0006361">
    <property type="term" value="P:transcription initiation at RNA polymerase I promoter"/>
    <property type="evidence" value="ECO:0007669"/>
    <property type="project" value="TreeGrafter"/>
</dbReference>
<dbReference type="GO" id="GO:0000500">
    <property type="term" value="C:RNA polymerase I upstream activating factor complex"/>
    <property type="evidence" value="ECO:0007669"/>
    <property type="project" value="InterPro"/>
</dbReference>
<dbReference type="EMBL" id="MU001684">
    <property type="protein sequence ID" value="KAF2456104.1"/>
    <property type="molecule type" value="Genomic_DNA"/>
</dbReference>
<dbReference type="CDD" id="cd00167">
    <property type="entry name" value="SANT"/>
    <property type="match status" value="1"/>
</dbReference>
<keyword evidence="3" id="KW-1185">Reference proteome</keyword>
<feature type="compositionally biased region" description="Polar residues" evidence="1">
    <location>
        <begin position="1"/>
        <end position="24"/>
    </location>
</feature>
<dbReference type="Proteomes" id="UP000799766">
    <property type="component" value="Unassembled WGS sequence"/>
</dbReference>
<feature type="region of interest" description="Disordered" evidence="1">
    <location>
        <begin position="489"/>
        <end position="508"/>
    </location>
</feature>
<evidence type="ECO:0000313" key="2">
    <source>
        <dbReference type="EMBL" id="KAF2456104.1"/>
    </source>
</evidence>
<feature type="region of interest" description="Disordered" evidence="1">
    <location>
        <begin position="1"/>
        <end position="48"/>
    </location>
</feature>
<sequence>MDESSNQADRAASTELQTDGNTRTRGSRPGKKRHRSTNPDTPTAKRVKKGHLKKYQSFFAAELQDAHTDEANLHDTQIGSSLWTAREKAVFFHSLARFGKDSLRNISAAIGTKSELEVRQYLLLLEQGLAELRFRADGNEQLSLAEFPAAVELSEACCNALDQFGEELLQHEEMKSAEQERKKHGDYWCLDDEIAERTERAVSNKTGPKSPSIDLSSYGEDIASAPGPKNEDILKHIPAARLLKLSKWIQLSERIFMNSHDPHWNWASGEENELGPGIYFSALKDFHFITVDLTRKVVQTAIFHCLSRIKALHGSTNEVTTGDIIAAVDTLQMARNSKLFWAQAPRRCGIVAFTTISDALRWQRPLSYDWIEWELGGQIGPEPPMEPPSEPDFVSEPEDMNQPERVVGNDGIWNSGFGQDIDTNSKNDDTGSEHSDGSHASGEPKLVSANELEQQRRIEDESAADRTDIEASQAEEMRIRELLRLCLPEMPRPESSSPPDVVLEDKGGTAAGIDWRQTVDFIPEWEKHGRILGDTLHRGIRKDKQAFKYSMAGDRESSKTGGKTPLNAHTRSSLDKLDRNMDDDDSATSTGETSGSAAGLTLPDNPGSGSDMFRGSKVSRPTARRSLPSRRAREQSKRTTTGMYSDAVMHTAVSDSDSESRS</sequence>
<dbReference type="SUPFAM" id="SSF46689">
    <property type="entry name" value="Homeodomain-like"/>
    <property type="match status" value="1"/>
</dbReference>
<evidence type="ECO:0000256" key="1">
    <source>
        <dbReference type="SAM" id="MobiDB-lite"/>
    </source>
</evidence>
<dbReference type="GO" id="GO:0000182">
    <property type="term" value="F:rDNA binding"/>
    <property type="evidence" value="ECO:0007669"/>
    <property type="project" value="TreeGrafter"/>
</dbReference>
<dbReference type="PANTHER" id="PTHR28079">
    <property type="entry name" value="RNA POLYMERASE I-SPECIFIC TRANSCRIPTION INITIATION FACTOR RRN5"/>
    <property type="match status" value="1"/>
</dbReference>
<dbReference type="OrthoDB" id="2240312at2759"/>